<accession>A0A0L0H8E5</accession>
<dbReference type="OrthoDB" id="2151447at2759"/>
<organism evidence="2 3">
    <name type="scientific">Spizellomyces punctatus (strain DAOM BR117)</name>
    <dbReference type="NCBI Taxonomy" id="645134"/>
    <lineage>
        <taxon>Eukaryota</taxon>
        <taxon>Fungi</taxon>
        <taxon>Fungi incertae sedis</taxon>
        <taxon>Chytridiomycota</taxon>
        <taxon>Chytridiomycota incertae sedis</taxon>
        <taxon>Chytridiomycetes</taxon>
        <taxon>Spizellomycetales</taxon>
        <taxon>Spizellomycetaceae</taxon>
        <taxon>Spizellomyces</taxon>
    </lineage>
</organism>
<feature type="compositionally biased region" description="Polar residues" evidence="1">
    <location>
        <begin position="200"/>
        <end position="210"/>
    </location>
</feature>
<dbReference type="RefSeq" id="XP_016605527.1">
    <property type="nucleotide sequence ID" value="XM_016757633.1"/>
</dbReference>
<dbReference type="GeneID" id="27692592"/>
<dbReference type="VEuPathDB" id="FungiDB:SPPG_09467"/>
<feature type="compositionally biased region" description="Basic and acidic residues" evidence="1">
    <location>
        <begin position="172"/>
        <end position="181"/>
    </location>
</feature>
<dbReference type="Proteomes" id="UP000053201">
    <property type="component" value="Unassembled WGS sequence"/>
</dbReference>
<dbReference type="InParanoid" id="A0A0L0H8E5"/>
<dbReference type="AlphaFoldDB" id="A0A0L0H8E5"/>
<gene>
    <name evidence="2" type="ORF">SPPG_09467</name>
</gene>
<reference evidence="2 3" key="1">
    <citation type="submission" date="2009-08" db="EMBL/GenBank/DDBJ databases">
        <title>The Genome Sequence of Spizellomyces punctatus strain DAOM BR117.</title>
        <authorList>
            <consortium name="The Broad Institute Genome Sequencing Platform"/>
            <person name="Russ C."/>
            <person name="Cuomo C."/>
            <person name="Shea T."/>
            <person name="Young S.K."/>
            <person name="Zeng Q."/>
            <person name="Koehrsen M."/>
            <person name="Haas B."/>
            <person name="Borodovsky M."/>
            <person name="Guigo R."/>
            <person name="Alvarado L."/>
            <person name="Berlin A."/>
            <person name="Bochicchio J."/>
            <person name="Borenstein D."/>
            <person name="Chapman S."/>
            <person name="Chen Z."/>
            <person name="Engels R."/>
            <person name="Freedman E."/>
            <person name="Gellesch M."/>
            <person name="Goldberg J."/>
            <person name="Griggs A."/>
            <person name="Gujja S."/>
            <person name="Heiman D."/>
            <person name="Hepburn T."/>
            <person name="Howarth C."/>
            <person name="Jen D."/>
            <person name="Larson L."/>
            <person name="Lewis B."/>
            <person name="Mehta T."/>
            <person name="Park D."/>
            <person name="Pearson M."/>
            <person name="Roberts A."/>
            <person name="Saif S."/>
            <person name="Shenoy N."/>
            <person name="Sisk P."/>
            <person name="Stolte C."/>
            <person name="Sykes S."/>
            <person name="Thomson T."/>
            <person name="Walk T."/>
            <person name="White J."/>
            <person name="Yandava C."/>
            <person name="Burger G."/>
            <person name="Gray M.W."/>
            <person name="Holland P.W.H."/>
            <person name="King N."/>
            <person name="Lang F.B.F."/>
            <person name="Roger A.J."/>
            <person name="Ruiz-Trillo I."/>
            <person name="Lander E."/>
            <person name="Nusbaum C."/>
        </authorList>
    </citation>
    <scope>NUCLEOTIDE SEQUENCE [LARGE SCALE GENOMIC DNA]</scope>
    <source>
        <strain evidence="2 3">DAOM BR117</strain>
    </source>
</reference>
<name>A0A0L0H8E5_SPIPD</name>
<protein>
    <submittedName>
        <fullName evidence="2">Uncharacterized protein</fullName>
    </submittedName>
</protein>
<dbReference type="EMBL" id="KQ257464">
    <property type="protein sequence ID" value="KNC97487.1"/>
    <property type="molecule type" value="Genomic_DNA"/>
</dbReference>
<evidence type="ECO:0000313" key="2">
    <source>
        <dbReference type="EMBL" id="KNC97487.1"/>
    </source>
</evidence>
<keyword evidence="3" id="KW-1185">Reference proteome</keyword>
<proteinExistence type="predicted"/>
<sequence length="210" mass="23198">MVATSRVLLLTGRVSMTSLAFNDDLLLLIVLCTHPHSTTQLSLIEPQDMLRFSACRLNMRSTTLRAILVRTTHTNANRLSAAELSEKLNATANPNDTITVDLKANQEMGSSGYTDSSYKIKVSDLKDILNKSESQGPATQPRFQYSSGHIQCYINSHRSSDVAQELVQRAQKNPDRCKAEPVEQSFQDSEYTAANKDMSKTTGSSQPTNL</sequence>
<evidence type="ECO:0000313" key="3">
    <source>
        <dbReference type="Proteomes" id="UP000053201"/>
    </source>
</evidence>
<evidence type="ECO:0000256" key="1">
    <source>
        <dbReference type="SAM" id="MobiDB-lite"/>
    </source>
</evidence>
<feature type="region of interest" description="Disordered" evidence="1">
    <location>
        <begin position="171"/>
        <end position="210"/>
    </location>
</feature>